<dbReference type="PANTHER" id="PTHR33164">
    <property type="entry name" value="TRANSCRIPTIONAL REGULATOR, MARR FAMILY"/>
    <property type="match status" value="1"/>
</dbReference>
<evidence type="ECO:0000313" key="2">
    <source>
        <dbReference type="EMBL" id="TFD70815.1"/>
    </source>
</evidence>
<dbReference type="GO" id="GO:0003700">
    <property type="term" value="F:DNA-binding transcription factor activity"/>
    <property type="evidence" value="ECO:0007669"/>
    <property type="project" value="InterPro"/>
</dbReference>
<dbReference type="GO" id="GO:0006950">
    <property type="term" value="P:response to stress"/>
    <property type="evidence" value="ECO:0007669"/>
    <property type="project" value="TreeGrafter"/>
</dbReference>
<dbReference type="EMBL" id="SOHL01000015">
    <property type="protein sequence ID" value="TFD70815.1"/>
    <property type="molecule type" value="Genomic_DNA"/>
</dbReference>
<evidence type="ECO:0000259" key="1">
    <source>
        <dbReference type="PROSITE" id="PS50995"/>
    </source>
</evidence>
<dbReference type="SUPFAM" id="SSF46785">
    <property type="entry name" value="Winged helix' DNA-binding domain"/>
    <property type="match status" value="1"/>
</dbReference>
<sequence length="158" mass="16915">MDDVDNVLRTRDCLSVPALALLRAMDHNRSRVAAESGVSISELRALTRIAEVGSITPKLLAQSLEMTTGAVTAISNHLVALNMLTRVPHPSDRRSLLLVLTPAAQQTAQRLHDEFQTLFAHAARNVTPDVQARLGSLLTSMAVAITSDSDVSAARPTA</sequence>
<dbReference type="Pfam" id="PF01047">
    <property type="entry name" value="MarR"/>
    <property type="match status" value="1"/>
</dbReference>
<protein>
    <submittedName>
        <fullName evidence="2">MarR family transcriptional regulator</fullName>
    </submittedName>
</protein>
<proteinExistence type="predicted"/>
<dbReference type="InterPro" id="IPR036388">
    <property type="entry name" value="WH-like_DNA-bd_sf"/>
</dbReference>
<reference evidence="2 3" key="1">
    <citation type="submission" date="2019-03" db="EMBL/GenBank/DDBJ databases">
        <title>Genomics of glacier-inhabiting Cryobacterium strains.</title>
        <authorList>
            <person name="Liu Q."/>
            <person name="Xin Y.-H."/>
        </authorList>
    </citation>
    <scope>NUCLEOTIDE SEQUENCE [LARGE SCALE GENOMIC DNA]</scope>
    <source>
        <strain evidence="2 3">Hz16</strain>
    </source>
</reference>
<comment type="caution">
    <text evidence="2">The sequence shown here is derived from an EMBL/GenBank/DDBJ whole genome shotgun (WGS) entry which is preliminary data.</text>
</comment>
<accession>A0A4R9AX23</accession>
<dbReference type="InterPro" id="IPR000835">
    <property type="entry name" value="HTH_MarR-typ"/>
</dbReference>
<dbReference type="Gene3D" id="1.10.10.10">
    <property type="entry name" value="Winged helix-like DNA-binding domain superfamily/Winged helix DNA-binding domain"/>
    <property type="match status" value="1"/>
</dbReference>
<feature type="domain" description="HTH marR-type" evidence="1">
    <location>
        <begin position="1"/>
        <end position="143"/>
    </location>
</feature>
<name>A0A4R9AX23_9MICO</name>
<dbReference type="PROSITE" id="PS50995">
    <property type="entry name" value="HTH_MARR_2"/>
    <property type="match status" value="1"/>
</dbReference>
<evidence type="ECO:0000313" key="3">
    <source>
        <dbReference type="Proteomes" id="UP000297983"/>
    </source>
</evidence>
<dbReference type="PANTHER" id="PTHR33164:SF103">
    <property type="entry name" value="REGULATORY PROTEIN MARR"/>
    <property type="match status" value="1"/>
</dbReference>
<gene>
    <name evidence="2" type="ORF">E3T50_09605</name>
</gene>
<organism evidence="2 3">
    <name type="scientific">Cryobacterium gelidum</name>
    <dbReference type="NCBI Taxonomy" id="1259164"/>
    <lineage>
        <taxon>Bacteria</taxon>
        <taxon>Bacillati</taxon>
        <taxon>Actinomycetota</taxon>
        <taxon>Actinomycetes</taxon>
        <taxon>Micrococcales</taxon>
        <taxon>Microbacteriaceae</taxon>
        <taxon>Cryobacterium</taxon>
    </lineage>
</organism>
<dbReference type="SMART" id="SM00347">
    <property type="entry name" value="HTH_MARR"/>
    <property type="match status" value="1"/>
</dbReference>
<keyword evidence="3" id="KW-1185">Reference proteome</keyword>
<dbReference type="InterPro" id="IPR039422">
    <property type="entry name" value="MarR/SlyA-like"/>
</dbReference>
<dbReference type="Proteomes" id="UP000297983">
    <property type="component" value="Unassembled WGS sequence"/>
</dbReference>
<dbReference type="RefSeq" id="WP_134551621.1">
    <property type="nucleotide sequence ID" value="NZ_SOHL01000015.1"/>
</dbReference>
<dbReference type="InterPro" id="IPR036390">
    <property type="entry name" value="WH_DNA-bd_sf"/>
</dbReference>
<dbReference type="AlphaFoldDB" id="A0A4R9AX23"/>